<sequence length="412" mass="47982">MKTEYTYRFRIFPNKEQEDFLNIQFGHCRFVYNHFLALSKKEYEGKGIKWKYSLYQSMLPKLKKEYPFLKQANSQSLQVSLQNLDIAYKNFFKGEAGFPKFKKKKSKQTVHIPQHFQIEKISKKRGQLKIPKLKTPIPIKMHRNIEGQIRSISITKTPDGRYYLNVLTRKEIQPLKPVNKTAGIDVGIKEFAVIHDGETTHHIENPKYLQKSEKKLIKLQRQLSRKQKGSKNWEKARQKVAKQHQKIVNQRKDFLHKVSIAITKQYDTIVVESLNIKGMIQNNKLSKQIADVSWSTFINMLEYKAKWYGRHIEKPDRFYASSKTCSVCGYKNDQLTLSIRKWQCPICKTIHDRDENASKNLYQIGLTHLTGGRVGTTQAEACGAGSVGGMQYNLQSTRYTAVKQEAPQFIKE</sequence>
<protein>
    <submittedName>
        <fullName evidence="11">Transposase</fullName>
    </submittedName>
</protein>
<dbReference type="Pfam" id="PF01385">
    <property type="entry name" value="OrfB_IS605"/>
    <property type="match status" value="1"/>
</dbReference>
<dbReference type="Pfam" id="PF12323">
    <property type="entry name" value="HTH_OrfB_IS605"/>
    <property type="match status" value="1"/>
</dbReference>
<dbReference type="NCBIfam" id="TIGR01766">
    <property type="entry name" value="IS200/IS605 family accessory protein TnpB-like domain"/>
    <property type="match status" value="1"/>
</dbReference>
<evidence type="ECO:0000256" key="6">
    <source>
        <dbReference type="ARBA" id="ARBA00023125"/>
    </source>
</evidence>
<evidence type="ECO:0000259" key="9">
    <source>
        <dbReference type="Pfam" id="PF07282"/>
    </source>
</evidence>
<dbReference type="EMBL" id="FXTX01000002">
    <property type="protein sequence ID" value="SMP03679.1"/>
    <property type="molecule type" value="Genomic_DNA"/>
</dbReference>
<organism evidence="11 12">
    <name type="scientific">Venenivibrio stagnispumantis</name>
    <dbReference type="NCBI Taxonomy" id="407998"/>
    <lineage>
        <taxon>Bacteria</taxon>
        <taxon>Pseudomonadati</taxon>
        <taxon>Aquificota</taxon>
        <taxon>Aquificia</taxon>
        <taxon>Aquificales</taxon>
        <taxon>Hydrogenothermaceae</taxon>
        <taxon>Venenivibrio</taxon>
    </lineage>
</organism>
<dbReference type="PANTHER" id="PTHR30405:SF25">
    <property type="entry name" value="RNA-GUIDED DNA ENDONUCLEASE INSQ-RELATED"/>
    <property type="match status" value="1"/>
</dbReference>
<evidence type="ECO:0000256" key="7">
    <source>
        <dbReference type="ARBA" id="ARBA00023172"/>
    </source>
</evidence>
<dbReference type="Pfam" id="PF07282">
    <property type="entry name" value="Cas12f1-like_TNB"/>
    <property type="match status" value="1"/>
</dbReference>
<proteinExistence type="inferred from homology"/>
<evidence type="ECO:0000256" key="3">
    <source>
        <dbReference type="ARBA" id="ARBA00022578"/>
    </source>
</evidence>
<evidence type="ECO:0000259" key="8">
    <source>
        <dbReference type="Pfam" id="PF01385"/>
    </source>
</evidence>
<dbReference type="InterPro" id="IPR021027">
    <property type="entry name" value="Transposase_put_HTH"/>
</dbReference>
<reference evidence="11" key="1">
    <citation type="submission" date="2017-05" db="EMBL/GenBank/DDBJ databases">
        <authorList>
            <person name="Varghese N."/>
            <person name="Submissions S."/>
        </authorList>
    </citation>
    <scope>NUCLEOTIDE SEQUENCE</scope>
    <source>
        <strain evidence="11">DSM 18763</strain>
    </source>
</reference>
<feature type="domain" description="Probable transposase IS891/IS1136/IS1341" evidence="8">
    <location>
        <begin position="170"/>
        <end position="282"/>
    </location>
</feature>
<evidence type="ECO:0000256" key="2">
    <source>
        <dbReference type="ARBA" id="ARBA00011044"/>
    </source>
</evidence>
<feature type="domain" description="Transposase putative helix-turn-helix" evidence="10">
    <location>
        <begin position="4"/>
        <end position="44"/>
    </location>
</feature>
<dbReference type="InterPro" id="IPR001959">
    <property type="entry name" value="Transposase"/>
</dbReference>
<dbReference type="RefSeq" id="WP_265133357.1">
    <property type="nucleotide sequence ID" value="NZ_FXTX01000002.1"/>
</dbReference>
<dbReference type="Proteomes" id="UP001157947">
    <property type="component" value="Unassembled WGS sequence"/>
</dbReference>
<dbReference type="InterPro" id="IPR010095">
    <property type="entry name" value="Cas12f1-like_TNB"/>
</dbReference>
<comment type="caution">
    <text evidence="11">The sequence shown here is derived from an EMBL/GenBank/DDBJ whole genome shotgun (WGS) entry which is preliminary data.</text>
</comment>
<gene>
    <name evidence="11" type="ORF">SAMN06264868_102153</name>
</gene>
<dbReference type="InterPro" id="IPR051399">
    <property type="entry name" value="RNA-guided_DNA_endo/Transpos"/>
</dbReference>
<dbReference type="GO" id="GO:0046872">
    <property type="term" value="F:metal ion binding"/>
    <property type="evidence" value="ECO:0007669"/>
    <property type="project" value="UniProtKB-KW"/>
</dbReference>
<dbReference type="GO" id="GO:0003677">
    <property type="term" value="F:DNA binding"/>
    <property type="evidence" value="ECO:0007669"/>
    <property type="project" value="UniProtKB-KW"/>
</dbReference>
<evidence type="ECO:0000313" key="11">
    <source>
        <dbReference type="EMBL" id="SMP03679.1"/>
    </source>
</evidence>
<dbReference type="PANTHER" id="PTHR30405">
    <property type="entry name" value="TRANSPOSASE"/>
    <property type="match status" value="1"/>
</dbReference>
<keyword evidence="5" id="KW-0862">Zinc</keyword>
<keyword evidence="12" id="KW-1185">Reference proteome</keyword>
<evidence type="ECO:0000256" key="4">
    <source>
        <dbReference type="ARBA" id="ARBA00022723"/>
    </source>
</evidence>
<comment type="similarity">
    <text evidence="2">In the N-terminal section; belongs to the transposase 2 family.</text>
</comment>
<evidence type="ECO:0000256" key="5">
    <source>
        <dbReference type="ARBA" id="ARBA00022833"/>
    </source>
</evidence>
<keyword evidence="3" id="KW-0815">Transposition</keyword>
<dbReference type="NCBIfam" id="NF040570">
    <property type="entry name" value="guided_TnpB"/>
    <property type="match status" value="1"/>
</dbReference>
<evidence type="ECO:0000256" key="1">
    <source>
        <dbReference type="ARBA" id="ARBA00008761"/>
    </source>
</evidence>
<name>A0AA45WJP6_9AQUI</name>
<keyword evidence="6" id="KW-0238">DNA-binding</keyword>
<accession>A0AA45WJP6</accession>
<keyword evidence="4" id="KW-0479">Metal-binding</keyword>
<comment type="similarity">
    <text evidence="1">In the C-terminal section; belongs to the transposase 35 family.</text>
</comment>
<dbReference type="GO" id="GO:0006310">
    <property type="term" value="P:DNA recombination"/>
    <property type="evidence" value="ECO:0007669"/>
    <property type="project" value="UniProtKB-KW"/>
</dbReference>
<feature type="domain" description="Cas12f1-like TNB" evidence="9">
    <location>
        <begin position="294"/>
        <end position="361"/>
    </location>
</feature>
<keyword evidence="7" id="KW-0233">DNA recombination</keyword>
<evidence type="ECO:0000313" key="12">
    <source>
        <dbReference type="Proteomes" id="UP001157947"/>
    </source>
</evidence>
<evidence type="ECO:0000259" key="10">
    <source>
        <dbReference type="Pfam" id="PF12323"/>
    </source>
</evidence>
<dbReference type="GO" id="GO:0032196">
    <property type="term" value="P:transposition"/>
    <property type="evidence" value="ECO:0007669"/>
    <property type="project" value="UniProtKB-KW"/>
</dbReference>
<dbReference type="AlphaFoldDB" id="A0AA45WJP6"/>